<dbReference type="SUPFAM" id="SSF161041">
    <property type="entry name" value="Photosystem II reaction center protein I, PsbI"/>
    <property type="match status" value="1"/>
</dbReference>
<dbReference type="InterPro" id="IPR003686">
    <property type="entry name" value="PSII_PsbI"/>
</dbReference>
<evidence type="ECO:0000256" key="7">
    <source>
        <dbReference type="SAM" id="Phobius"/>
    </source>
</evidence>
<dbReference type="HAMAP" id="MF_01316">
    <property type="entry name" value="PSII_PsbI"/>
    <property type="match status" value="1"/>
</dbReference>
<keyword evidence="1" id="KW-0674">Reaction center</keyword>
<keyword evidence="4 7" id="KW-1133">Transmembrane helix</keyword>
<evidence type="ECO:0000256" key="3">
    <source>
        <dbReference type="ARBA" id="ARBA00022692"/>
    </source>
</evidence>
<keyword evidence="9" id="KW-1185">Reference proteome</keyword>
<feature type="transmembrane region" description="Helical" evidence="7">
    <location>
        <begin position="12"/>
        <end position="31"/>
    </location>
</feature>
<reference evidence="8 9" key="1">
    <citation type="journal article" date="2024" name="Plant Biotechnol. J.">
        <title>Dendrobium thyrsiflorum genome and its molecular insights into genes involved in important horticultural traits.</title>
        <authorList>
            <person name="Chen B."/>
            <person name="Wang J.Y."/>
            <person name="Zheng P.J."/>
            <person name="Li K.L."/>
            <person name="Liang Y.M."/>
            <person name="Chen X.F."/>
            <person name="Zhang C."/>
            <person name="Zhao X."/>
            <person name="He X."/>
            <person name="Zhang G.Q."/>
            <person name="Liu Z.J."/>
            <person name="Xu Q."/>
        </authorList>
    </citation>
    <scope>NUCLEOTIDE SEQUENCE [LARGE SCALE GENOMIC DNA]</scope>
    <source>
        <strain evidence="8">GZMU011</strain>
    </source>
</reference>
<evidence type="ECO:0000256" key="1">
    <source>
        <dbReference type="ARBA" id="ARBA00022469"/>
    </source>
</evidence>
<dbReference type="EMBL" id="JANQDX010000013">
    <property type="protein sequence ID" value="KAL0912914.1"/>
    <property type="molecule type" value="Genomic_DNA"/>
</dbReference>
<dbReference type="InterPro" id="IPR037271">
    <property type="entry name" value="PSII_PsbI_sf"/>
</dbReference>
<name>A0ABD0UJE5_DENTH</name>
<feature type="transmembrane region" description="Helical" evidence="7">
    <location>
        <begin position="74"/>
        <end position="92"/>
    </location>
</feature>
<dbReference type="SUPFAM" id="SSF161037">
    <property type="entry name" value="Photosystem II reaction center protein K, PsbK"/>
    <property type="match status" value="1"/>
</dbReference>
<dbReference type="Pfam" id="PF02533">
    <property type="entry name" value="PsbK"/>
    <property type="match status" value="1"/>
</dbReference>
<evidence type="ECO:0000313" key="8">
    <source>
        <dbReference type="EMBL" id="KAL0912914.1"/>
    </source>
</evidence>
<keyword evidence="2" id="KW-0602">Photosynthesis</keyword>
<protein>
    <recommendedName>
        <fullName evidence="10">Photosystem II reaction center protein K</fullName>
    </recommendedName>
</protein>
<dbReference type="InterPro" id="IPR003687">
    <property type="entry name" value="PSII_PsbK"/>
</dbReference>
<keyword evidence="6" id="KW-0604">Photosystem II</keyword>
<dbReference type="Pfam" id="PF02532">
    <property type="entry name" value="PsbI"/>
    <property type="match status" value="1"/>
</dbReference>
<dbReference type="GO" id="GO:0015979">
    <property type="term" value="P:photosynthesis"/>
    <property type="evidence" value="ECO:0007669"/>
    <property type="project" value="UniProtKB-KW"/>
</dbReference>
<keyword evidence="3 7" id="KW-0812">Transmembrane</keyword>
<dbReference type="InterPro" id="IPR037270">
    <property type="entry name" value="PSII_PsbK_sf"/>
</dbReference>
<gene>
    <name evidence="8" type="ORF">M5K25_016335</name>
</gene>
<proteinExistence type="inferred from homology"/>
<dbReference type="AlphaFoldDB" id="A0ABD0UJE5"/>
<evidence type="ECO:0000256" key="4">
    <source>
        <dbReference type="ARBA" id="ARBA00022989"/>
    </source>
</evidence>
<evidence type="ECO:0008006" key="10">
    <source>
        <dbReference type="Google" id="ProtNLM"/>
    </source>
</evidence>
<organism evidence="8 9">
    <name type="scientific">Dendrobium thyrsiflorum</name>
    <name type="common">Pinecone-like raceme dendrobium</name>
    <name type="synonym">Orchid</name>
    <dbReference type="NCBI Taxonomy" id="117978"/>
    <lineage>
        <taxon>Eukaryota</taxon>
        <taxon>Viridiplantae</taxon>
        <taxon>Streptophyta</taxon>
        <taxon>Embryophyta</taxon>
        <taxon>Tracheophyta</taxon>
        <taxon>Spermatophyta</taxon>
        <taxon>Magnoliopsida</taxon>
        <taxon>Liliopsida</taxon>
        <taxon>Asparagales</taxon>
        <taxon>Orchidaceae</taxon>
        <taxon>Epidendroideae</taxon>
        <taxon>Malaxideae</taxon>
        <taxon>Dendrobiinae</taxon>
        <taxon>Dendrobium</taxon>
    </lineage>
</organism>
<evidence type="ECO:0000256" key="5">
    <source>
        <dbReference type="ARBA" id="ARBA00023136"/>
    </source>
</evidence>
<feature type="transmembrane region" description="Helical" evidence="7">
    <location>
        <begin position="37"/>
        <end position="62"/>
    </location>
</feature>
<dbReference type="PANTHER" id="PTHR35772">
    <property type="entry name" value="PHOTOSYSTEM II REACTION CENTER PROTEIN I"/>
    <property type="match status" value="1"/>
</dbReference>
<evidence type="ECO:0000313" key="9">
    <source>
        <dbReference type="Proteomes" id="UP001552299"/>
    </source>
</evidence>
<dbReference type="PANTHER" id="PTHR35772:SF7">
    <property type="entry name" value="PHOTOSYSTEM II REACTION CENTER PROTEIN I"/>
    <property type="match status" value="1"/>
</dbReference>
<sequence length="104" mass="11986">MQTIWDERIRTSGLICICLNSTLYSSSFFFAKLPEAYAFFNPIVDVMPIIPLLFFSLSLCLASCCKFVMLTLKLFVYTVVIFFVSLFIFRFLSNDPGRNPGREE</sequence>
<evidence type="ECO:0000256" key="2">
    <source>
        <dbReference type="ARBA" id="ARBA00022531"/>
    </source>
</evidence>
<dbReference type="GO" id="GO:0009523">
    <property type="term" value="C:photosystem II"/>
    <property type="evidence" value="ECO:0007669"/>
    <property type="project" value="UniProtKB-KW"/>
</dbReference>
<dbReference type="Proteomes" id="UP001552299">
    <property type="component" value="Unassembled WGS sequence"/>
</dbReference>
<keyword evidence="5 7" id="KW-0472">Membrane</keyword>
<accession>A0ABD0UJE5</accession>
<evidence type="ECO:0000256" key="6">
    <source>
        <dbReference type="ARBA" id="ARBA00023276"/>
    </source>
</evidence>
<comment type="caution">
    <text evidence="8">The sequence shown here is derived from an EMBL/GenBank/DDBJ whole genome shotgun (WGS) entry which is preliminary data.</text>
</comment>